<reference evidence="3 4" key="1">
    <citation type="submission" date="2010-12" db="EMBL/GenBank/DDBJ databases">
        <title>Whole genome sequence of Anaerolinea thermophila UNI-1.</title>
        <authorList>
            <person name="Narita-Yamada S."/>
            <person name="Kishi E."/>
            <person name="Watanabe Y."/>
            <person name="Takasaki K."/>
            <person name="Ankai A."/>
            <person name="Oguchi A."/>
            <person name="Fukui S."/>
            <person name="Takahashi M."/>
            <person name="Yashiro I."/>
            <person name="Hosoyama A."/>
            <person name="Sekiguchi Y."/>
            <person name="Hanada S."/>
            <person name="Fujita N."/>
        </authorList>
    </citation>
    <scope>NUCLEOTIDE SEQUENCE [LARGE SCALE GENOMIC DNA]</scope>
    <source>
        <strain evidence="4">DSM 14523 / JCM 11388 / NBRC 100420 / UNI-1</strain>
    </source>
</reference>
<dbReference type="Proteomes" id="UP000008922">
    <property type="component" value="Chromosome"/>
</dbReference>
<keyword evidence="1" id="KW-1133">Transmembrane helix</keyword>
<dbReference type="Gene3D" id="3.40.30.10">
    <property type="entry name" value="Glutaredoxin"/>
    <property type="match status" value="1"/>
</dbReference>
<dbReference type="InterPro" id="IPR036249">
    <property type="entry name" value="Thioredoxin-like_sf"/>
</dbReference>
<dbReference type="InParanoid" id="E8N1H9"/>
<dbReference type="SUPFAM" id="SSF52833">
    <property type="entry name" value="Thioredoxin-like"/>
    <property type="match status" value="1"/>
</dbReference>
<evidence type="ECO:0000313" key="3">
    <source>
        <dbReference type="EMBL" id="BAJ62584.1"/>
    </source>
</evidence>
<dbReference type="STRING" id="926569.ANT_05500"/>
<organism evidence="3 4">
    <name type="scientific">Anaerolinea thermophila (strain DSM 14523 / JCM 11388 / NBRC 100420 / UNI-1)</name>
    <dbReference type="NCBI Taxonomy" id="926569"/>
    <lineage>
        <taxon>Bacteria</taxon>
        <taxon>Bacillati</taxon>
        <taxon>Chloroflexota</taxon>
        <taxon>Anaerolineae</taxon>
        <taxon>Anaerolineales</taxon>
        <taxon>Anaerolineaceae</taxon>
        <taxon>Anaerolinea</taxon>
    </lineage>
</organism>
<dbReference type="GO" id="GO:0016491">
    <property type="term" value="F:oxidoreductase activity"/>
    <property type="evidence" value="ECO:0007669"/>
    <property type="project" value="InterPro"/>
</dbReference>
<dbReference type="Pfam" id="PF00578">
    <property type="entry name" value="AhpC-TSA"/>
    <property type="match status" value="1"/>
</dbReference>
<dbReference type="EMBL" id="AP012029">
    <property type="protein sequence ID" value="BAJ62584.1"/>
    <property type="molecule type" value="Genomic_DNA"/>
</dbReference>
<keyword evidence="1" id="KW-0472">Membrane</keyword>
<dbReference type="KEGG" id="atm:ANT_05500"/>
<feature type="transmembrane region" description="Helical" evidence="1">
    <location>
        <begin position="7"/>
        <end position="28"/>
    </location>
</feature>
<protein>
    <recommendedName>
        <fullName evidence="2">Thioredoxin domain-containing protein</fullName>
    </recommendedName>
</protein>
<keyword evidence="1" id="KW-0812">Transmembrane</keyword>
<dbReference type="RefSeq" id="WP_013558980.1">
    <property type="nucleotide sequence ID" value="NC_014960.1"/>
</dbReference>
<dbReference type="AlphaFoldDB" id="E8N1H9"/>
<name>E8N1H9_ANATU</name>
<sequence length="193" mass="21854">MTEKSKIFTSMLMGTIFLLFIAIAGLFIRVNQLQNQILVLMEYFPVDAGQNSGLSIDTNAPDFTLPNTDGKYFSLHDFLGQKILLGFSSIDCPYCKKMYPELRSFSKKSSNLQIVLISRGTLKENQELVQEQQFNFPILTLEQGNSEIGKNFQVPGTPFFYVIDEVGKICSKGFANTEEHLEELIRKCNQNSN</sequence>
<dbReference type="GO" id="GO:0016209">
    <property type="term" value="F:antioxidant activity"/>
    <property type="evidence" value="ECO:0007669"/>
    <property type="project" value="InterPro"/>
</dbReference>
<dbReference type="HOGENOM" id="CLU_1406194_0_0_0"/>
<dbReference type="PROSITE" id="PS51352">
    <property type="entry name" value="THIOREDOXIN_2"/>
    <property type="match status" value="1"/>
</dbReference>
<dbReference type="PANTHER" id="PTHR42852:SF17">
    <property type="entry name" value="THIOREDOXIN-LIKE PROTEIN HI_1115"/>
    <property type="match status" value="1"/>
</dbReference>
<dbReference type="OrthoDB" id="9809746at2"/>
<keyword evidence="4" id="KW-1185">Reference proteome</keyword>
<proteinExistence type="predicted"/>
<gene>
    <name evidence="3" type="ordered locus">ANT_05500</name>
</gene>
<dbReference type="InterPro" id="IPR013766">
    <property type="entry name" value="Thioredoxin_domain"/>
</dbReference>
<dbReference type="InterPro" id="IPR000866">
    <property type="entry name" value="AhpC/TSA"/>
</dbReference>
<dbReference type="PANTHER" id="PTHR42852">
    <property type="entry name" value="THIOL:DISULFIDE INTERCHANGE PROTEIN DSBE"/>
    <property type="match status" value="1"/>
</dbReference>
<evidence type="ECO:0000259" key="2">
    <source>
        <dbReference type="PROSITE" id="PS51352"/>
    </source>
</evidence>
<dbReference type="eggNOG" id="COG1225">
    <property type="taxonomic scope" value="Bacteria"/>
</dbReference>
<accession>E8N1H9</accession>
<dbReference type="InterPro" id="IPR050553">
    <property type="entry name" value="Thioredoxin_ResA/DsbE_sf"/>
</dbReference>
<evidence type="ECO:0000256" key="1">
    <source>
        <dbReference type="SAM" id="Phobius"/>
    </source>
</evidence>
<evidence type="ECO:0000313" key="4">
    <source>
        <dbReference type="Proteomes" id="UP000008922"/>
    </source>
</evidence>
<feature type="domain" description="Thioredoxin" evidence="2">
    <location>
        <begin position="54"/>
        <end position="186"/>
    </location>
</feature>